<dbReference type="Gene3D" id="1.10.287.110">
    <property type="entry name" value="DnaJ domain"/>
    <property type="match status" value="1"/>
</dbReference>
<proteinExistence type="predicted"/>
<dbReference type="PRINTS" id="PR00625">
    <property type="entry name" value="JDOMAIN"/>
</dbReference>
<protein>
    <submittedName>
        <fullName evidence="4">Heat shock protein DnaJ-like protein</fullName>
    </submittedName>
</protein>
<dbReference type="SMART" id="SM00271">
    <property type="entry name" value="DnaJ"/>
    <property type="match status" value="1"/>
</dbReference>
<feature type="compositionally biased region" description="Basic and acidic residues" evidence="2">
    <location>
        <begin position="172"/>
        <end position="191"/>
    </location>
</feature>
<evidence type="ECO:0000259" key="3">
    <source>
        <dbReference type="PROSITE" id="PS50076"/>
    </source>
</evidence>
<dbReference type="PANTHER" id="PTHR44743">
    <property type="entry name" value="PUTATIVE, EXPRESSED-RELATED"/>
    <property type="match status" value="1"/>
</dbReference>
<dbReference type="EMBL" id="CP000285">
    <property type="protein sequence ID" value="ABE58308.1"/>
    <property type="molecule type" value="Genomic_DNA"/>
</dbReference>
<keyword evidence="1" id="KW-0143">Chaperone</keyword>
<dbReference type="STRING" id="290398.Csal_0951"/>
<name>Q1QZ00_CHRI1</name>
<dbReference type="InterPro" id="IPR036869">
    <property type="entry name" value="J_dom_sf"/>
</dbReference>
<evidence type="ECO:0000256" key="2">
    <source>
        <dbReference type="SAM" id="MobiDB-lite"/>
    </source>
</evidence>
<evidence type="ECO:0000313" key="4">
    <source>
        <dbReference type="EMBL" id="ABE58308.1"/>
    </source>
</evidence>
<dbReference type="Pfam" id="PF00226">
    <property type="entry name" value="DnaJ"/>
    <property type="match status" value="1"/>
</dbReference>
<dbReference type="RefSeq" id="WP_011506254.1">
    <property type="nucleotide sequence ID" value="NC_007963.1"/>
</dbReference>
<organism evidence="4 5">
    <name type="scientific">Chromohalobacter israelensis (strain ATCC BAA-138 / DSM 3043 / CIP 106854 / NCIMB 13768 / 1H11)</name>
    <name type="common">Chromohalobacter salexigens</name>
    <dbReference type="NCBI Taxonomy" id="290398"/>
    <lineage>
        <taxon>Bacteria</taxon>
        <taxon>Pseudomonadati</taxon>
        <taxon>Pseudomonadota</taxon>
        <taxon>Gammaproteobacteria</taxon>
        <taxon>Oceanospirillales</taxon>
        <taxon>Halomonadaceae</taxon>
        <taxon>Chromohalobacter</taxon>
    </lineage>
</organism>
<dbReference type="Proteomes" id="UP000000239">
    <property type="component" value="Chromosome"/>
</dbReference>
<feature type="region of interest" description="Disordered" evidence="2">
    <location>
        <begin position="155"/>
        <end position="272"/>
    </location>
</feature>
<evidence type="ECO:0000256" key="1">
    <source>
        <dbReference type="ARBA" id="ARBA00023186"/>
    </source>
</evidence>
<dbReference type="GeneID" id="95333707"/>
<dbReference type="CDD" id="cd06257">
    <property type="entry name" value="DnaJ"/>
    <property type="match status" value="1"/>
</dbReference>
<keyword evidence="5" id="KW-1185">Reference proteome</keyword>
<dbReference type="InterPro" id="IPR029024">
    <property type="entry name" value="TerB-like"/>
</dbReference>
<dbReference type="KEGG" id="csa:Csal_0951"/>
<sequence>MASSRFTPFERLLLTSRNEADTAALLLLAWLAMSDGQETLSPRKRALLDELTGDFRHDHGHQLLVDLASGPDFVALQLAAEVLQRYYRGPRRETFLRQAIHIATHDGGMAAGQHHVLRFLADLLGVMPETFGVLFRDVAGYPLESPQDLSKAHYWQSREGARDQDSEQTSRQGDEREHREQADSESGEKARRSWGRRKRHERQHGHDRGEREQAHERERTHDRGRDHRRWRRDGAGQHDQASGDGQSRHGGHERKRHEGFSHDGMCGDRSTAHDEKAQRALAVLGLMGNAQKSEVKRAYRRLAQKYHPDRYHAQSQEAMATASLRFQRIKNAYDYLMRQHA</sequence>
<feature type="domain" description="J" evidence="3">
    <location>
        <begin position="279"/>
        <end position="341"/>
    </location>
</feature>
<feature type="compositionally biased region" description="Basic and acidic residues" evidence="2">
    <location>
        <begin position="204"/>
        <end position="225"/>
    </location>
</feature>
<dbReference type="PROSITE" id="PS50076">
    <property type="entry name" value="DNAJ_2"/>
    <property type="match status" value="1"/>
</dbReference>
<dbReference type="SUPFAM" id="SSF158682">
    <property type="entry name" value="TerB-like"/>
    <property type="match status" value="1"/>
</dbReference>
<gene>
    <name evidence="4" type="ordered locus">Csal_0951</name>
</gene>
<accession>Q1QZ00</accession>
<dbReference type="HOGENOM" id="CLU_813029_0_0_6"/>
<keyword evidence="4" id="KW-0346">Stress response</keyword>
<reference evidence="4 5" key="1">
    <citation type="journal article" date="2011" name="Stand. Genomic Sci.">
        <title>Complete genome sequence of the halophilic and highly halotolerant Chromohalobacter salexigens type strain (1H11(T)).</title>
        <authorList>
            <person name="Copeland A."/>
            <person name="O'Connor K."/>
            <person name="Lucas S."/>
            <person name="Lapidus A."/>
            <person name="Berry K.W."/>
            <person name="Detter J.C."/>
            <person name="Del Rio T.G."/>
            <person name="Hammon N."/>
            <person name="Dalin E."/>
            <person name="Tice H."/>
            <person name="Pitluck S."/>
            <person name="Bruce D."/>
            <person name="Goodwin L."/>
            <person name="Han C."/>
            <person name="Tapia R."/>
            <person name="Saunders E."/>
            <person name="Schmutz J."/>
            <person name="Brettin T."/>
            <person name="Larimer F."/>
            <person name="Land M."/>
            <person name="Hauser L."/>
            <person name="Vargas C."/>
            <person name="Nieto J.J."/>
            <person name="Kyrpides N.C."/>
            <person name="Ivanova N."/>
            <person name="Goker M."/>
            <person name="Klenk H.P."/>
            <person name="Csonka L.N."/>
            <person name="Woyke T."/>
        </authorList>
    </citation>
    <scope>NUCLEOTIDE SEQUENCE [LARGE SCALE GENOMIC DNA]</scope>
    <source>
        <strain evidence="5">ATCC BAA-138 / DSM 3043 / CIP 106854 / NCIMB 13768 / 1H11</strain>
    </source>
</reference>
<dbReference type="PANTHER" id="PTHR44743:SF10">
    <property type="entry name" value="J DOMAIN-CONTAINING PROTEIN"/>
    <property type="match status" value="1"/>
</dbReference>
<dbReference type="InterPro" id="IPR001623">
    <property type="entry name" value="DnaJ_domain"/>
</dbReference>
<dbReference type="eggNOG" id="COG0484">
    <property type="taxonomic scope" value="Bacteria"/>
</dbReference>
<evidence type="ECO:0000313" key="5">
    <source>
        <dbReference type="Proteomes" id="UP000000239"/>
    </source>
</evidence>
<feature type="compositionally biased region" description="Basic residues" evidence="2">
    <location>
        <begin position="192"/>
        <end position="203"/>
    </location>
</feature>
<dbReference type="SUPFAM" id="SSF46565">
    <property type="entry name" value="Chaperone J-domain"/>
    <property type="match status" value="1"/>
</dbReference>
<dbReference type="AlphaFoldDB" id="Q1QZ00"/>